<keyword evidence="1" id="KW-0675">Receptor</keyword>
<accession>A0A392TF53</accession>
<organism evidence="1 2">
    <name type="scientific">Trifolium medium</name>
    <dbReference type="NCBI Taxonomy" id="97028"/>
    <lineage>
        <taxon>Eukaryota</taxon>
        <taxon>Viridiplantae</taxon>
        <taxon>Streptophyta</taxon>
        <taxon>Embryophyta</taxon>
        <taxon>Tracheophyta</taxon>
        <taxon>Spermatophyta</taxon>
        <taxon>Magnoliopsida</taxon>
        <taxon>eudicotyledons</taxon>
        <taxon>Gunneridae</taxon>
        <taxon>Pentapetalae</taxon>
        <taxon>rosids</taxon>
        <taxon>fabids</taxon>
        <taxon>Fabales</taxon>
        <taxon>Fabaceae</taxon>
        <taxon>Papilionoideae</taxon>
        <taxon>50 kb inversion clade</taxon>
        <taxon>NPAAA clade</taxon>
        <taxon>Hologalegina</taxon>
        <taxon>IRL clade</taxon>
        <taxon>Trifolieae</taxon>
        <taxon>Trifolium</taxon>
    </lineage>
</organism>
<dbReference type="EMBL" id="LXQA010569658">
    <property type="protein sequence ID" value="MCI59769.1"/>
    <property type="molecule type" value="Genomic_DNA"/>
</dbReference>
<name>A0A392TF53_9FABA</name>
<proteinExistence type="predicted"/>
<reference evidence="1 2" key="1">
    <citation type="journal article" date="2018" name="Front. Plant Sci.">
        <title>Red Clover (Trifolium pratense) and Zigzag Clover (T. medium) - A Picture of Genomic Similarities and Differences.</title>
        <authorList>
            <person name="Dluhosova J."/>
            <person name="Istvanek J."/>
            <person name="Nedelnik J."/>
            <person name="Repkova J."/>
        </authorList>
    </citation>
    <scope>NUCLEOTIDE SEQUENCE [LARGE SCALE GENOMIC DNA]</scope>
    <source>
        <strain evidence="2">cv. 10/8</strain>
        <tissue evidence="1">Leaf</tissue>
    </source>
</reference>
<sequence>MLGTKECPEQFVSTNDTTKKVNPEYEEWIAHDQALLGWLRNSMSIDIATQLLHCETSKEIWDEAQSL</sequence>
<protein>
    <submittedName>
        <fullName evidence="1">Glutamate receptor 3.6</fullName>
    </submittedName>
</protein>
<keyword evidence="2" id="KW-1185">Reference proteome</keyword>
<feature type="non-terminal residue" evidence="1">
    <location>
        <position position="67"/>
    </location>
</feature>
<evidence type="ECO:0000313" key="2">
    <source>
        <dbReference type="Proteomes" id="UP000265520"/>
    </source>
</evidence>
<dbReference type="AlphaFoldDB" id="A0A392TF53"/>
<comment type="caution">
    <text evidence="1">The sequence shown here is derived from an EMBL/GenBank/DDBJ whole genome shotgun (WGS) entry which is preliminary data.</text>
</comment>
<dbReference type="Proteomes" id="UP000265520">
    <property type="component" value="Unassembled WGS sequence"/>
</dbReference>
<evidence type="ECO:0000313" key="1">
    <source>
        <dbReference type="EMBL" id="MCI59769.1"/>
    </source>
</evidence>